<accession>A0AAJ0DIF9</accession>
<feature type="region of interest" description="Disordered" evidence="1">
    <location>
        <begin position="709"/>
        <end position="746"/>
    </location>
</feature>
<organism evidence="5 6">
    <name type="scientific">Extremus antarcticus</name>
    <dbReference type="NCBI Taxonomy" id="702011"/>
    <lineage>
        <taxon>Eukaryota</taxon>
        <taxon>Fungi</taxon>
        <taxon>Dikarya</taxon>
        <taxon>Ascomycota</taxon>
        <taxon>Pezizomycotina</taxon>
        <taxon>Dothideomycetes</taxon>
        <taxon>Dothideomycetidae</taxon>
        <taxon>Mycosphaerellales</taxon>
        <taxon>Extremaceae</taxon>
        <taxon>Extremus</taxon>
    </lineage>
</organism>
<keyword evidence="2" id="KW-0472">Membrane</keyword>
<feature type="chain" id="PRO_5042552272" description="Peptidase A1 domain-containing protein" evidence="3">
    <location>
        <begin position="26"/>
        <end position="746"/>
    </location>
</feature>
<dbReference type="EMBL" id="JAWDJX010000011">
    <property type="protein sequence ID" value="KAK3054668.1"/>
    <property type="molecule type" value="Genomic_DNA"/>
</dbReference>
<dbReference type="InterPro" id="IPR021109">
    <property type="entry name" value="Peptidase_aspartic_dom_sf"/>
</dbReference>
<feature type="signal peptide" evidence="3">
    <location>
        <begin position="1"/>
        <end position="25"/>
    </location>
</feature>
<feature type="compositionally biased region" description="Low complexity" evidence="1">
    <location>
        <begin position="532"/>
        <end position="541"/>
    </location>
</feature>
<gene>
    <name evidence="5" type="ORF">LTR09_004397</name>
</gene>
<evidence type="ECO:0000256" key="2">
    <source>
        <dbReference type="SAM" id="Phobius"/>
    </source>
</evidence>
<sequence length="746" mass="80807">MPSLLNQLRLLPTSLLALTISYALAADGGSNNDLKPISISPSQQWDGIDGAWSSFAVRLGTPYQDIRTFVSWNAYQTWAVIPEGCEAAADYDACAQARGGIFNQSASMSWHEQGLYSLRILEELGYNGNGYYGFDVAELSDKGPTVQNSTVVGFALEDFYLGVLGINPKPTNFSDDTSGSQSYMTLLKQQDHIPSISFGYTAGAQYRADNAYGSLTLGGYDESKIIANDITWKFGTDPFRDIVVALQSVHTPSNVESSPVATELLPDPINVYLDATVPQIWLPIESCFVFEYEFGLVYDNTTELYLVNNTLHQTLLSRNASITFQLAVSGEGGNVASIELPYAAFDLTAKAPYQGVQNDTLYFPLRRASNESQYTLGRAFFQEAYIAVDYESQQFNVSQRNWDSSSDQRLVTIPAYSARSSYPGVASMEMSSSGGLTGGAIAGIVVGVIALLVLLGLLALFLFRRRSKAAKQRELENEKLGSASETGSDHGGSTPGRGTESIVIQKAELQGSEPRSQHDSDDHGLPASGALSSNDSSSPSDTRSHRTPNALSGQTFINGRWNGEAYSPVTEPEEGTGTHSSTDSSSRGTGTASRTSNYGTGSGTLASLVSPLSPVDSHEGLTRHEADGKERHVYEMAGSMPTVKEKDGHEMSEKEALAHREKVYNGVENPPSPTEVRTMSHAATSREAPKRVNPDEVVRANTAVVGGQGIGTRELSQEERDFGLHRQFSFEGQKKDEREGTEELYK</sequence>
<feature type="compositionally biased region" description="Basic and acidic residues" evidence="1">
    <location>
        <begin position="616"/>
        <end position="632"/>
    </location>
</feature>
<proteinExistence type="predicted"/>
<keyword evidence="2" id="KW-0812">Transmembrane</keyword>
<evidence type="ECO:0000256" key="3">
    <source>
        <dbReference type="SAM" id="SignalP"/>
    </source>
</evidence>
<dbReference type="PROSITE" id="PS51767">
    <property type="entry name" value="PEPTIDASE_A1"/>
    <property type="match status" value="1"/>
</dbReference>
<protein>
    <recommendedName>
        <fullName evidence="4">Peptidase A1 domain-containing protein</fullName>
    </recommendedName>
</protein>
<feature type="compositionally biased region" description="Basic and acidic residues" evidence="1">
    <location>
        <begin position="732"/>
        <end position="746"/>
    </location>
</feature>
<evidence type="ECO:0000259" key="4">
    <source>
        <dbReference type="PROSITE" id="PS51767"/>
    </source>
</evidence>
<feature type="region of interest" description="Disordered" evidence="1">
    <location>
        <begin position="472"/>
        <end position="632"/>
    </location>
</feature>
<reference evidence="5" key="1">
    <citation type="submission" date="2023-04" db="EMBL/GenBank/DDBJ databases">
        <title>Black Yeasts Isolated from many extreme environments.</title>
        <authorList>
            <person name="Coleine C."/>
            <person name="Stajich J.E."/>
            <person name="Selbmann L."/>
        </authorList>
    </citation>
    <scope>NUCLEOTIDE SEQUENCE</scope>
    <source>
        <strain evidence="5">CCFEE 5312</strain>
    </source>
</reference>
<evidence type="ECO:0000256" key="1">
    <source>
        <dbReference type="SAM" id="MobiDB-lite"/>
    </source>
</evidence>
<feature type="compositionally biased region" description="Low complexity" evidence="1">
    <location>
        <begin position="575"/>
        <end position="596"/>
    </location>
</feature>
<feature type="compositionally biased region" description="Polar residues" evidence="1">
    <location>
        <begin position="597"/>
        <end position="607"/>
    </location>
</feature>
<dbReference type="InterPro" id="IPR033121">
    <property type="entry name" value="PEPTIDASE_A1"/>
</dbReference>
<evidence type="ECO:0000313" key="6">
    <source>
        <dbReference type="Proteomes" id="UP001271007"/>
    </source>
</evidence>
<evidence type="ECO:0000313" key="5">
    <source>
        <dbReference type="EMBL" id="KAK3054668.1"/>
    </source>
</evidence>
<dbReference type="Gene3D" id="2.40.70.10">
    <property type="entry name" value="Acid Proteases"/>
    <property type="match status" value="2"/>
</dbReference>
<keyword evidence="6" id="KW-1185">Reference proteome</keyword>
<feature type="region of interest" description="Disordered" evidence="1">
    <location>
        <begin position="665"/>
        <end position="691"/>
    </location>
</feature>
<name>A0AAJ0DIF9_9PEZI</name>
<feature type="domain" description="Peptidase A1" evidence="4">
    <location>
        <begin position="53"/>
        <end position="398"/>
    </location>
</feature>
<feature type="compositionally biased region" description="Basic and acidic residues" evidence="1">
    <location>
        <begin position="515"/>
        <end position="524"/>
    </location>
</feature>
<comment type="caution">
    <text evidence="5">The sequence shown here is derived from an EMBL/GenBank/DDBJ whole genome shotgun (WGS) entry which is preliminary data.</text>
</comment>
<feature type="transmembrane region" description="Helical" evidence="2">
    <location>
        <begin position="440"/>
        <end position="463"/>
    </location>
</feature>
<dbReference type="SUPFAM" id="SSF50630">
    <property type="entry name" value="Acid proteases"/>
    <property type="match status" value="1"/>
</dbReference>
<dbReference type="Proteomes" id="UP001271007">
    <property type="component" value="Unassembled WGS sequence"/>
</dbReference>
<dbReference type="AlphaFoldDB" id="A0AAJ0DIF9"/>
<keyword evidence="3" id="KW-0732">Signal</keyword>
<keyword evidence="2" id="KW-1133">Transmembrane helix</keyword>
<feature type="compositionally biased region" description="Basic and acidic residues" evidence="1">
    <location>
        <begin position="715"/>
        <end position="724"/>
    </location>
</feature>